<dbReference type="Gramene" id="ERN19745">
    <property type="protein sequence ID" value="ERN19745"/>
    <property type="gene ID" value="AMTR_s00064p00026420"/>
</dbReference>
<gene>
    <name evidence="1" type="ORF">AMTR_s00064p00026420</name>
</gene>
<dbReference type="Proteomes" id="UP000017836">
    <property type="component" value="Unassembled WGS sequence"/>
</dbReference>
<accession>U5DBZ8</accession>
<proteinExistence type="predicted"/>
<dbReference type="AlphaFoldDB" id="U5DBZ8"/>
<organism evidence="1 2">
    <name type="scientific">Amborella trichopoda</name>
    <dbReference type="NCBI Taxonomy" id="13333"/>
    <lineage>
        <taxon>Eukaryota</taxon>
        <taxon>Viridiplantae</taxon>
        <taxon>Streptophyta</taxon>
        <taxon>Embryophyta</taxon>
        <taxon>Tracheophyta</taxon>
        <taxon>Spermatophyta</taxon>
        <taxon>Magnoliopsida</taxon>
        <taxon>Amborellales</taxon>
        <taxon>Amborellaceae</taxon>
        <taxon>Amborella</taxon>
    </lineage>
</organism>
<evidence type="ECO:0000313" key="2">
    <source>
        <dbReference type="Proteomes" id="UP000017836"/>
    </source>
</evidence>
<sequence>MLAGWVGDGCVRWQRWQRTGAEIRVKWKTGERKEEWVRDDREAEVAAGGSCRKKRVRWRLLVAGG</sequence>
<keyword evidence="2" id="KW-1185">Reference proteome</keyword>
<dbReference type="HOGENOM" id="CLU_2852661_0_0_1"/>
<protein>
    <submittedName>
        <fullName evidence="1">Uncharacterized protein</fullName>
    </submittedName>
</protein>
<name>U5DBZ8_AMBTC</name>
<reference evidence="2" key="1">
    <citation type="journal article" date="2013" name="Science">
        <title>The Amborella genome and the evolution of flowering plants.</title>
        <authorList>
            <consortium name="Amborella Genome Project"/>
        </authorList>
    </citation>
    <scope>NUCLEOTIDE SEQUENCE [LARGE SCALE GENOMIC DNA]</scope>
</reference>
<dbReference type="EMBL" id="KI392064">
    <property type="protein sequence ID" value="ERN19745.1"/>
    <property type="molecule type" value="Genomic_DNA"/>
</dbReference>
<evidence type="ECO:0000313" key="1">
    <source>
        <dbReference type="EMBL" id="ERN19745.1"/>
    </source>
</evidence>